<evidence type="ECO:0000313" key="1">
    <source>
        <dbReference type="EMBL" id="KAI5665712.1"/>
    </source>
</evidence>
<reference evidence="2" key="1">
    <citation type="journal article" date="2023" name="Nat. Plants">
        <title>Single-cell RNA sequencing provides a high-resolution roadmap for understanding the multicellular compartmentation of specialized metabolism.</title>
        <authorList>
            <person name="Sun S."/>
            <person name="Shen X."/>
            <person name="Li Y."/>
            <person name="Li Y."/>
            <person name="Wang S."/>
            <person name="Li R."/>
            <person name="Zhang H."/>
            <person name="Shen G."/>
            <person name="Guo B."/>
            <person name="Wei J."/>
            <person name="Xu J."/>
            <person name="St-Pierre B."/>
            <person name="Chen S."/>
            <person name="Sun C."/>
        </authorList>
    </citation>
    <scope>NUCLEOTIDE SEQUENCE [LARGE SCALE GENOMIC DNA]</scope>
</reference>
<proteinExistence type="predicted"/>
<gene>
    <name evidence="1" type="ORF">M9H77_15565</name>
</gene>
<evidence type="ECO:0000313" key="2">
    <source>
        <dbReference type="Proteomes" id="UP001060085"/>
    </source>
</evidence>
<sequence length="438" mass="49968">MASHHHHHHHSGCCNPPTATTTSTVNYCCHHLPPPDPHLLHHHYPPPPTQPQLYSPYSNPPQCFHQQPPQYHTSPSDLHREGYFRELHHNQQGVGVSYSEPIVSSLLHRIAALESSLRRQSSSHSQSLRDAAARTIQIHFRAFLVRRSKTLRQLKDLASIKSTINVLKSSVSDNTSFDPLALSHRALHLLLKLDSIQGDDPMIRDGKRAISKELTRFLDLFDGVIVKRSEFSSGFVKKNARTGESSKKSRNLYGSQKMGNASRPDLGRDKRLEDLVSRIETLYNKVPREEDDEEEDEEPSGVPQTRKGGFRRPQPEGIQTKVKKNVKFSEDGNVYYVPRSRHELVLTEDCDSYDDRDESLVDQKKLHNILRKEAHEEVGGVSFKDTEDDDDDEETQSDDEDDHDDGDQRDPTNSVPLPLKMEIRSDLMDKRKTLKVIE</sequence>
<dbReference type="EMBL" id="CM044704">
    <property type="protein sequence ID" value="KAI5665712.1"/>
    <property type="molecule type" value="Genomic_DNA"/>
</dbReference>
<organism evidence="1 2">
    <name type="scientific">Catharanthus roseus</name>
    <name type="common">Madagascar periwinkle</name>
    <name type="synonym">Vinca rosea</name>
    <dbReference type="NCBI Taxonomy" id="4058"/>
    <lineage>
        <taxon>Eukaryota</taxon>
        <taxon>Viridiplantae</taxon>
        <taxon>Streptophyta</taxon>
        <taxon>Embryophyta</taxon>
        <taxon>Tracheophyta</taxon>
        <taxon>Spermatophyta</taxon>
        <taxon>Magnoliopsida</taxon>
        <taxon>eudicotyledons</taxon>
        <taxon>Gunneridae</taxon>
        <taxon>Pentapetalae</taxon>
        <taxon>asterids</taxon>
        <taxon>lamiids</taxon>
        <taxon>Gentianales</taxon>
        <taxon>Apocynaceae</taxon>
        <taxon>Rauvolfioideae</taxon>
        <taxon>Vinceae</taxon>
        <taxon>Catharanthinae</taxon>
        <taxon>Catharanthus</taxon>
    </lineage>
</organism>
<name>A0ACC0AXG6_CATRO</name>
<keyword evidence="2" id="KW-1185">Reference proteome</keyword>
<dbReference type="Proteomes" id="UP001060085">
    <property type="component" value="Linkage Group LG04"/>
</dbReference>
<protein>
    <submittedName>
        <fullName evidence="1">Uncharacterized protein</fullName>
    </submittedName>
</protein>
<comment type="caution">
    <text evidence="1">The sequence shown here is derived from an EMBL/GenBank/DDBJ whole genome shotgun (WGS) entry which is preliminary data.</text>
</comment>
<accession>A0ACC0AXG6</accession>